<keyword evidence="8" id="KW-1185">Reference proteome</keyword>
<protein>
    <submittedName>
        <fullName evidence="7">Enoyl-CoA hydratase</fullName>
    </submittedName>
</protein>
<evidence type="ECO:0000256" key="1">
    <source>
        <dbReference type="ARBA" id="ARBA00005005"/>
    </source>
</evidence>
<dbReference type="InterPro" id="IPR014748">
    <property type="entry name" value="Enoyl-CoA_hydra_C"/>
</dbReference>
<dbReference type="UniPathway" id="UPA00659"/>
<name>A0A3E0X2Q5_9GAMM</name>
<dbReference type="PANTHER" id="PTHR43149">
    <property type="entry name" value="ENOYL-COA HYDRATASE"/>
    <property type="match status" value="1"/>
</dbReference>
<dbReference type="Gene3D" id="1.10.12.10">
    <property type="entry name" value="Lyase 2-enoyl-coa Hydratase, Chain A, domain 2"/>
    <property type="match status" value="1"/>
</dbReference>
<evidence type="ECO:0000313" key="7">
    <source>
        <dbReference type="EMBL" id="RFA38663.1"/>
    </source>
</evidence>
<dbReference type="InterPro" id="IPR001753">
    <property type="entry name" value="Enoyl-CoA_hydra/iso"/>
</dbReference>
<evidence type="ECO:0000313" key="8">
    <source>
        <dbReference type="Proteomes" id="UP000256763"/>
    </source>
</evidence>
<comment type="similarity">
    <text evidence="2 6">Belongs to the enoyl-CoA hydratase/isomerase family.</text>
</comment>
<sequence>MSMDSLVTLQKEGPIAVVTLNRPDKYNGLTIPMLRELIATAKRIRRDRTLRAVVLRGEGPAFSAGLDFANATKKPLEIVKAFLRNPLRPRNTFQEAAWCWRNLPIPVIAAIHGHCYGAGLQVALAADFRDCAPDARLSLMEARWGMVPDLTGTLVLRELMPLDTAKDLVMHGTVLSGEEAKAINLVTALADDPYAAAMERAQQLALRSPDAVSGTKKLLQANWNASERRAFRNERTVQLRILIGKNQSRAMKANFAGEEPRFGPRSKLL</sequence>
<evidence type="ECO:0000256" key="3">
    <source>
        <dbReference type="ARBA" id="ARBA00022832"/>
    </source>
</evidence>
<reference evidence="8" key="1">
    <citation type="submission" date="2017-05" db="EMBL/GenBank/DDBJ databases">
        <authorList>
            <person name="Sharma S."/>
            <person name="Sidhu C."/>
            <person name="Pinnaka A.K."/>
        </authorList>
    </citation>
    <scope>NUCLEOTIDE SEQUENCE [LARGE SCALE GENOMIC DNA]</scope>
    <source>
        <strain evidence="8">AK93</strain>
    </source>
</reference>
<dbReference type="SUPFAM" id="SSF52096">
    <property type="entry name" value="ClpP/crotonase"/>
    <property type="match status" value="1"/>
</dbReference>
<accession>A0A3E0X2Q5</accession>
<dbReference type="CDD" id="cd06558">
    <property type="entry name" value="crotonase-like"/>
    <property type="match status" value="1"/>
</dbReference>
<comment type="pathway">
    <text evidence="1">Lipid metabolism; fatty acid beta-oxidation.</text>
</comment>
<proteinExistence type="inferred from homology"/>
<dbReference type="GO" id="GO:0016853">
    <property type="term" value="F:isomerase activity"/>
    <property type="evidence" value="ECO:0007669"/>
    <property type="project" value="UniProtKB-KW"/>
</dbReference>
<dbReference type="PANTHER" id="PTHR43149:SF1">
    <property type="entry name" value="DELTA(3,5)-DELTA(2,4)-DIENOYL-COA ISOMERASE, MITOCHONDRIAL"/>
    <property type="match status" value="1"/>
</dbReference>
<evidence type="ECO:0000256" key="2">
    <source>
        <dbReference type="ARBA" id="ARBA00005254"/>
    </source>
</evidence>
<evidence type="ECO:0000256" key="6">
    <source>
        <dbReference type="RuleBase" id="RU003707"/>
    </source>
</evidence>
<dbReference type="Proteomes" id="UP000256763">
    <property type="component" value="Unassembled WGS sequence"/>
</dbReference>
<evidence type="ECO:0000256" key="4">
    <source>
        <dbReference type="ARBA" id="ARBA00023098"/>
    </source>
</evidence>
<dbReference type="OrthoDB" id="9807606at2"/>
<dbReference type="AlphaFoldDB" id="A0A3E0X2Q5"/>
<keyword evidence="3" id="KW-0276">Fatty acid metabolism</keyword>
<dbReference type="Gene3D" id="3.90.226.10">
    <property type="entry name" value="2-enoyl-CoA Hydratase, Chain A, domain 1"/>
    <property type="match status" value="1"/>
</dbReference>
<keyword evidence="5" id="KW-0413">Isomerase</keyword>
<dbReference type="NCBIfam" id="NF005699">
    <property type="entry name" value="PRK07509.1"/>
    <property type="match status" value="1"/>
</dbReference>
<organism evidence="7 8">
    <name type="scientific">Alkalilimnicola ehrlichii</name>
    <dbReference type="NCBI Taxonomy" id="351052"/>
    <lineage>
        <taxon>Bacteria</taxon>
        <taxon>Pseudomonadati</taxon>
        <taxon>Pseudomonadota</taxon>
        <taxon>Gammaproteobacteria</taxon>
        <taxon>Chromatiales</taxon>
        <taxon>Ectothiorhodospiraceae</taxon>
        <taxon>Alkalilimnicola</taxon>
    </lineage>
</organism>
<comment type="caution">
    <text evidence="7">The sequence shown here is derived from an EMBL/GenBank/DDBJ whole genome shotgun (WGS) entry which is preliminary data.</text>
</comment>
<dbReference type="EMBL" id="NFZW01000003">
    <property type="protein sequence ID" value="RFA38663.1"/>
    <property type="molecule type" value="Genomic_DNA"/>
</dbReference>
<keyword evidence="4" id="KW-0443">Lipid metabolism</keyword>
<gene>
    <name evidence="7" type="ORF">CAL65_04865</name>
</gene>
<dbReference type="Pfam" id="PF00378">
    <property type="entry name" value="ECH_1"/>
    <property type="match status" value="1"/>
</dbReference>
<dbReference type="InterPro" id="IPR045002">
    <property type="entry name" value="Ech1-like"/>
</dbReference>
<evidence type="ECO:0000256" key="5">
    <source>
        <dbReference type="ARBA" id="ARBA00023235"/>
    </source>
</evidence>
<dbReference type="PROSITE" id="PS00166">
    <property type="entry name" value="ENOYL_COA_HYDRATASE"/>
    <property type="match status" value="1"/>
</dbReference>
<dbReference type="InterPro" id="IPR029045">
    <property type="entry name" value="ClpP/crotonase-like_dom_sf"/>
</dbReference>
<dbReference type="InterPro" id="IPR018376">
    <property type="entry name" value="Enoyl-CoA_hyd/isom_CS"/>
</dbReference>
<dbReference type="GO" id="GO:0006635">
    <property type="term" value="P:fatty acid beta-oxidation"/>
    <property type="evidence" value="ECO:0007669"/>
    <property type="project" value="UniProtKB-UniPathway"/>
</dbReference>